<evidence type="ECO:0000256" key="1">
    <source>
        <dbReference type="SAM" id="SignalP"/>
    </source>
</evidence>
<comment type="caution">
    <text evidence="2">The sequence shown here is derived from an EMBL/GenBank/DDBJ whole genome shotgun (WGS) entry which is preliminary data.</text>
</comment>
<sequence length="252" mass="27800">MTMILRLFLCLWVFCATAAVAQNIPLPFADDTKASRITVTITPDPLSMKGLSPSLVAARQQMHAHQPVSDANLIKLSEAGYGLAAQTYARRLISAGATVNTPSDVAYYSAIAVGTGRVWTLPDMIKAMKRLDPALEPRDRLRKYIQVLYPYAWAGNTLALDAVIEFNGKGRLFGELSDSTREKILEQSQRNGDGRVELRLAVALLEQVNLTKEQQDWARSYLQRAQTSSHLGIMTSAQNLVALMDKTYAANE</sequence>
<evidence type="ECO:0000313" key="2">
    <source>
        <dbReference type="EMBL" id="TLP68015.1"/>
    </source>
</evidence>
<evidence type="ECO:0008006" key="4">
    <source>
        <dbReference type="Google" id="ProtNLM"/>
    </source>
</evidence>
<proteinExistence type="predicted"/>
<name>A0ABY2UYQ1_9RHOB</name>
<dbReference type="Proteomes" id="UP000305041">
    <property type="component" value="Unassembled WGS sequence"/>
</dbReference>
<keyword evidence="3" id="KW-1185">Reference proteome</keyword>
<reference evidence="2 3" key="1">
    <citation type="submission" date="2019-05" db="EMBL/GenBank/DDBJ databases">
        <title>Draft genome sequence of Pelagicola sp. DSW4-44.</title>
        <authorList>
            <person name="Oh J."/>
        </authorList>
    </citation>
    <scope>NUCLEOTIDE SEQUENCE [LARGE SCALE GENOMIC DNA]</scope>
    <source>
        <strain evidence="2 3">DSW4-44</strain>
    </source>
</reference>
<feature type="signal peptide" evidence="1">
    <location>
        <begin position="1"/>
        <end position="21"/>
    </location>
</feature>
<feature type="chain" id="PRO_5045267136" description="Sel1 repeat family protein" evidence="1">
    <location>
        <begin position="22"/>
        <end position="252"/>
    </location>
</feature>
<organism evidence="2 3">
    <name type="scientific">Parasedimentitalea maritima</name>
    <dbReference type="NCBI Taxonomy" id="2578117"/>
    <lineage>
        <taxon>Bacteria</taxon>
        <taxon>Pseudomonadati</taxon>
        <taxon>Pseudomonadota</taxon>
        <taxon>Alphaproteobacteria</taxon>
        <taxon>Rhodobacterales</taxon>
        <taxon>Paracoccaceae</taxon>
        <taxon>Parasedimentitalea</taxon>
    </lineage>
</organism>
<protein>
    <recommendedName>
        <fullName evidence="4">Sel1 repeat family protein</fullName>
    </recommendedName>
</protein>
<gene>
    <name evidence="2" type="ORF">FEE96_05715</name>
</gene>
<accession>A0ABY2UYQ1</accession>
<dbReference type="EMBL" id="VAUA01000002">
    <property type="protein sequence ID" value="TLP68015.1"/>
    <property type="molecule type" value="Genomic_DNA"/>
</dbReference>
<evidence type="ECO:0000313" key="3">
    <source>
        <dbReference type="Proteomes" id="UP000305041"/>
    </source>
</evidence>
<keyword evidence="1" id="KW-0732">Signal</keyword>